<protein>
    <submittedName>
        <fullName evidence="1">Head-to-tail adaptor</fullName>
    </submittedName>
</protein>
<reference evidence="1 2" key="1">
    <citation type="submission" date="2018-07" db="EMBL/GenBank/DDBJ databases">
        <authorList>
            <person name="Burke E.M."/>
            <person name="Good S."/>
            <person name="Jeffords E.T."/>
            <person name="Pearson M."/>
            <person name="Sohlstrom A."/>
            <person name="Westholm D.E."/>
            <person name="Butela K.A."/>
            <person name="Garlena R.A."/>
            <person name="Russell D.A."/>
            <person name="Pope W.H."/>
            <person name="Jacobs-Sera D."/>
            <person name="Hatfull G.F."/>
        </authorList>
    </citation>
    <scope>NUCLEOTIDE SEQUENCE [LARGE SCALE GENOMIC DNA]</scope>
</reference>
<accession>A0A385DRM8</accession>
<dbReference type="GeneID" id="65115678"/>
<organism evidence="1 2">
    <name type="scientific">Gordonia phage Marietta</name>
    <dbReference type="NCBI Taxonomy" id="2301558"/>
    <lineage>
        <taxon>Viruses</taxon>
        <taxon>Duplodnaviria</taxon>
        <taxon>Heunggongvirae</taxon>
        <taxon>Uroviricota</taxon>
        <taxon>Caudoviricetes</taxon>
        <taxon>Zierdtviridae</taxon>
        <taxon>Emilbogenvirinae</taxon>
        <taxon>Sukkupivirus</taxon>
        <taxon>Sukkupivirus marietta</taxon>
    </lineage>
</organism>
<evidence type="ECO:0000313" key="2">
    <source>
        <dbReference type="Proteomes" id="UP000263654"/>
    </source>
</evidence>
<sequence length="151" mass="16909">MAALATFDDVQRGYEKPIPQSLKPKVEEFLRRASRRLRLMVPKLQATIDKVLAESSYDPALPESETNEIPDVVGYARDMIVQAAEVKLRNFGGFSSESAGVFSVTREDYWSTGRIDFSPADLELLQESIDDSFGELLTGPIRSPIPCTRWP</sequence>
<dbReference type="KEGG" id="vg:65115678"/>
<evidence type="ECO:0000313" key="1">
    <source>
        <dbReference type="EMBL" id="AXQ61352.1"/>
    </source>
</evidence>
<dbReference type="EMBL" id="MH669007">
    <property type="protein sequence ID" value="AXQ61352.1"/>
    <property type="molecule type" value="Genomic_DNA"/>
</dbReference>
<name>A0A385DRM8_9CAUD</name>
<gene>
    <name evidence="1" type="primary">33</name>
    <name evidence="1" type="ORF">SEA_MARIETTA_33</name>
</gene>
<keyword evidence="2" id="KW-1185">Reference proteome</keyword>
<dbReference type="Proteomes" id="UP000263654">
    <property type="component" value="Segment"/>
</dbReference>
<dbReference type="RefSeq" id="YP_010098010.1">
    <property type="nucleotide sequence ID" value="NC_055763.1"/>
</dbReference>
<proteinExistence type="predicted"/>